<reference evidence="4" key="1">
    <citation type="journal article" date="2019" name="Int. J. Syst. Evol. Microbiol.">
        <title>The Global Catalogue of Microorganisms (GCM) 10K type strain sequencing project: providing services to taxonomists for standard genome sequencing and annotation.</title>
        <authorList>
            <consortium name="The Broad Institute Genomics Platform"/>
            <consortium name="The Broad Institute Genome Sequencing Center for Infectious Disease"/>
            <person name="Wu L."/>
            <person name="Ma J."/>
        </authorList>
    </citation>
    <scope>NUCLEOTIDE SEQUENCE [LARGE SCALE GENOMIC DNA]</scope>
    <source>
        <strain evidence="4">CGMCC 4.7204</strain>
    </source>
</reference>
<organism evidence="3 4">
    <name type="scientific">Nocardia rhizosphaerae</name>
    <dbReference type="NCBI Taxonomy" id="1691571"/>
    <lineage>
        <taxon>Bacteria</taxon>
        <taxon>Bacillati</taxon>
        <taxon>Actinomycetota</taxon>
        <taxon>Actinomycetes</taxon>
        <taxon>Mycobacteriales</taxon>
        <taxon>Nocardiaceae</taxon>
        <taxon>Nocardia</taxon>
    </lineage>
</organism>
<gene>
    <name evidence="3" type="ORF">ACFOW8_12340</name>
</gene>
<accession>A0ABV8L5C7</accession>
<dbReference type="Proteomes" id="UP001595767">
    <property type="component" value="Unassembled WGS sequence"/>
</dbReference>
<name>A0ABV8L5C7_9NOCA</name>
<keyword evidence="2" id="KW-0812">Transmembrane</keyword>
<evidence type="ECO:0000313" key="4">
    <source>
        <dbReference type="Proteomes" id="UP001595767"/>
    </source>
</evidence>
<keyword evidence="4" id="KW-1185">Reference proteome</keyword>
<keyword evidence="2" id="KW-0472">Membrane</keyword>
<evidence type="ECO:0000256" key="1">
    <source>
        <dbReference type="SAM" id="MobiDB-lite"/>
    </source>
</evidence>
<feature type="region of interest" description="Disordered" evidence="1">
    <location>
        <begin position="1"/>
        <end position="52"/>
    </location>
</feature>
<feature type="transmembrane region" description="Helical" evidence="2">
    <location>
        <begin position="60"/>
        <end position="83"/>
    </location>
</feature>
<evidence type="ECO:0000256" key="2">
    <source>
        <dbReference type="SAM" id="Phobius"/>
    </source>
</evidence>
<sequence>MSKHEEPERPAVSYSLRDDTPADSTTADQKQPGRPGIAYDLPAEPDGGTRTRQPWSTAGFVLAVVALLFFPIIFGVIGVACGLYGRRRGEELGNWSALAALTALLAGLAIRVFFFDADLIPAQN</sequence>
<proteinExistence type="predicted"/>
<feature type="transmembrane region" description="Helical" evidence="2">
    <location>
        <begin position="95"/>
        <end position="114"/>
    </location>
</feature>
<comment type="caution">
    <text evidence="3">The sequence shown here is derived from an EMBL/GenBank/DDBJ whole genome shotgun (WGS) entry which is preliminary data.</text>
</comment>
<keyword evidence="2" id="KW-1133">Transmembrane helix</keyword>
<protein>
    <recommendedName>
        <fullName evidence="5">DUF4190 domain-containing protein</fullName>
    </recommendedName>
</protein>
<dbReference type="RefSeq" id="WP_378550244.1">
    <property type="nucleotide sequence ID" value="NZ_JBHSBA010000005.1"/>
</dbReference>
<evidence type="ECO:0008006" key="5">
    <source>
        <dbReference type="Google" id="ProtNLM"/>
    </source>
</evidence>
<evidence type="ECO:0000313" key="3">
    <source>
        <dbReference type="EMBL" id="MFC4125720.1"/>
    </source>
</evidence>
<dbReference type="EMBL" id="JBHSBA010000005">
    <property type="protein sequence ID" value="MFC4125720.1"/>
    <property type="molecule type" value="Genomic_DNA"/>
</dbReference>